<keyword evidence="4" id="KW-1185">Reference proteome</keyword>
<evidence type="ECO:0000313" key="4">
    <source>
        <dbReference type="Proteomes" id="UP000007801"/>
    </source>
</evidence>
<protein>
    <submittedName>
        <fullName evidence="2">Uncharacterized protein, isoform A</fullName>
    </submittedName>
    <submittedName>
        <fullName evidence="3">Uncharacterized protein, isoform B</fullName>
    </submittedName>
</protein>
<dbReference type="EMBL" id="CH902625">
    <property type="protein sequence ID" value="KPU75428.1"/>
    <property type="molecule type" value="Genomic_DNA"/>
</dbReference>
<feature type="region of interest" description="Disordered" evidence="1">
    <location>
        <begin position="42"/>
        <end position="75"/>
    </location>
</feature>
<gene>
    <name evidence="2" type="primary">Dana\GF22577</name>
    <name evidence="2" type="synonym">dana_GLEANR_6535</name>
    <name evidence="2" type="ORF">GF22577</name>
</gene>
<proteinExistence type="predicted"/>
<accession>B3MVW0</accession>
<evidence type="ECO:0000313" key="3">
    <source>
        <dbReference type="EMBL" id="KPU75428.1"/>
    </source>
</evidence>
<organism evidence="2 4">
    <name type="scientific">Drosophila ananassae</name>
    <name type="common">Fruit fly</name>
    <dbReference type="NCBI Taxonomy" id="7217"/>
    <lineage>
        <taxon>Eukaryota</taxon>
        <taxon>Metazoa</taxon>
        <taxon>Ecdysozoa</taxon>
        <taxon>Arthropoda</taxon>
        <taxon>Hexapoda</taxon>
        <taxon>Insecta</taxon>
        <taxon>Pterygota</taxon>
        <taxon>Neoptera</taxon>
        <taxon>Endopterygota</taxon>
        <taxon>Diptera</taxon>
        <taxon>Brachycera</taxon>
        <taxon>Muscomorpha</taxon>
        <taxon>Ephydroidea</taxon>
        <taxon>Drosophilidae</taxon>
        <taxon>Drosophila</taxon>
        <taxon>Sophophora</taxon>
    </lineage>
</organism>
<dbReference type="AlphaFoldDB" id="B3MVW0"/>
<dbReference type="HOGENOM" id="CLU_2099350_0_0_1"/>
<reference evidence="2 4" key="1">
    <citation type="journal article" date="2007" name="Nature">
        <title>Evolution of genes and genomes on the Drosophila phylogeny.</title>
        <authorList>
            <consortium name="Drosophila 12 Genomes Consortium"/>
            <person name="Clark A.G."/>
            <person name="Eisen M.B."/>
            <person name="Smith D.R."/>
            <person name="Bergman C.M."/>
            <person name="Oliver B."/>
            <person name="Markow T.A."/>
            <person name="Kaufman T.C."/>
            <person name="Kellis M."/>
            <person name="Gelbart W."/>
            <person name="Iyer V.N."/>
            <person name="Pollard D.A."/>
            <person name="Sackton T.B."/>
            <person name="Larracuente A.M."/>
            <person name="Singh N.D."/>
            <person name="Abad J.P."/>
            <person name="Abt D.N."/>
            <person name="Adryan B."/>
            <person name="Aguade M."/>
            <person name="Akashi H."/>
            <person name="Anderson W.W."/>
            <person name="Aquadro C.F."/>
            <person name="Ardell D.H."/>
            <person name="Arguello R."/>
            <person name="Artieri C.G."/>
            <person name="Barbash D.A."/>
            <person name="Barker D."/>
            <person name="Barsanti P."/>
            <person name="Batterham P."/>
            <person name="Batzoglou S."/>
            <person name="Begun D."/>
            <person name="Bhutkar A."/>
            <person name="Blanco E."/>
            <person name="Bosak S.A."/>
            <person name="Bradley R.K."/>
            <person name="Brand A.D."/>
            <person name="Brent M.R."/>
            <person name="Brooks A.N."/>
            <person name="Brown R.H."/>
            <person name="Butlin R.K."/>
            <person name="Caggese C."/>
            <person name="Calvi B.R."/>
            <person name="Bernardo de Carvalho A."/>
            <person name="Caspi A."/>
            <person name="Castrezana S."/>
            <person name="Celniker S.E."/>
            <person name="Chang J.L."/>
            <person name="Chapple C."/>
            <person name="Chatterji S."/>
            <person name="Chinwalla A."/>
            <person name="Civetta A."/>
            <person name="Clifton S.W."/>
            <person name="Comeron J.M."/>
            <person name="Costello J.C."/>
            <person name="Coyne J.A."/>
            <person name="Daub J."/>
            <person name="David R.G."/>
            <person name="Delcher A.L."/>
            <person name="Delehaunty K."/>
            <person name="Do C.B."/>
            <person name="Ebling H."/>
            <person name="Edwards K."/>
            <person name="Eickbush T."/>
            <person name="Evans J.D."/>
            <person name="Filipski A."/>
            <person name="Findeiss S."/>
            <person name="Freyhult E."/>
            <person name="Fulton L."/>
            <person name="Fulton R."/>
            <person name="Garcia A.C."/>
            <person name="Gardiner A."/>
            <person name="Garfield D.A."/>
            <person name="Garvin B.E."/>
            <person name="Gibson G."/>
            <person name="Gilbert D."/>
            <person name="Gnerre S."/>
            <person name="Godfrey J."/>
            <person name="Good R."/>
            <person name="Gotea V."/>
            <person name="Gravely B."/>
            <person name="Greenberg A.J."/>
            <person name="Griffiths-Jones S."/>
            <person name="Gross S."/>
            <person name="Guigo R."/>
            <person name="Gustafson E.A."/>
            <person name="Haerty W."/>
            <person name="Hahn M.W."/>
            <person name="Halligan D.L."/>
            <person name="Halpern A.L."/>
            <person name="Halter G.M."/>
            <person name="Han M.V."/>
            <person name="Heger A."/>
            <person name="Hillier L."/>
            <person name="Hinrichs A.S."/>
            <person name="Holmes I."/>
            <person name="Hoskins R.A."/>
            <person name="Hubisz M.J."/>
            <person name="Hultmark D."/>
            <person name="Huntley M.A."/>
            <person name="Jaffe D.B."/>
            <person name="Jagadeeshan S."/>
            <person name="Jeck W.R."/>
            <person name="Johnson J."/>
            <person name="Jones C.D."/>
            <person name="Jordan W.C."/>
            <person name="Karpen G.H."/>
            <person name="Kataoka E."/>
            <person name="Keightley P.D."/>
            <person name="Kheradpour P."/>
            <person name="Kirkness E.F."/>
            <person name="Koerich L.B."/>
            <person name="Kristiansen K."/>
            <person name="Kudrna D."/>
            <person name="Kulathinal R.J."/>
            <person name="Kumar S."/>
            <person name="Kwok R."/>
            <person name="Lander E."/>
            <person name="Langley C.H."/>
            <person name="Lapoint R."/>
            <person name="Lazzaro B.P."/>
            <person name="Lee S.J."/>
            <person name="Levesque L."/>
            <person name="Li R."/>
            <person name="Lin C.F."/>
            <person name="Lin M.F."/>
            <person name="Lindblad-Toh K."/>
            <person name="Llopart A."/>
            <person name="Long M."/>
            <person name="Low L."/>
            <person name="Lozovsky E."/>
            <person name="Lu J."/>
            <person name="Luo M."/>
            <person name="Machado C.A."/>
            <person name="Makalowski W."/>
            <person name="Marzo M."/>
            <person name="Matsuda M."/>
            <person name="Matzkin L."/>
            <person name="McAllister B."/>
            <person name="McBride C.S."/>
            <person name="McKernan B."/>
            <person name="McKernan K."/>
            <person name="Mendez-Lago M."/>
            <person name="Minx P."/>
            <person name="Mollenhauer M.U."/>
            <person name="Montooth K."/>
            <person name="Mount S.M."/>
            <person name="Mu X."/>
            <person name="Myers E."/>
            <person name="Negre B."/>
            <person name="Newfeld S."/>
            <person name="Nielsen R."/>
            <person name="Noor M.A."/>
            <person name="O'Grady P."/>
            <person name="Pachter L."/>
            <person name="Papaceit M."/>
            <person name="Parisi M.J."/>
            <person name="Parisi M."/>
            <person name="Parts L."/>
            <person name="Pedersen J.S."/>
            <person name="Pesole G."/>
            <person name="Phillippy A.M."/>
            <person name="Ponting C.P."/>
            <person name="Pop M."/>
            <person name="Porcelli D."/>
            <person name="Powell J.R."/>
            <person name="Prohaska S."/>
            <person name="Pruitt K."/>
            <person name="Puig M."/>
            <person name="Quesneville H."/>
            <person name="Ram K.R."/>
            <person name="Rand D."/>
            <person name="Rasmussen M.D."/>
            <person name="Reed L.K."/>
            <person name="Reenan R."/>
            <person name="Reily A."/>
            <person name="Remington K.A."/>
            <person name="Rieger T.T."/>
            <person name="Ritchie M.G."/>
            <person name="Robin C."/>
            <person name="Rogers Y.H."/>
            <person name="Rohde C."/>
            <person name="Rozas J."/>
            <person name="Rubenfield M.J."/>
            <person name="Ruiz A."/>
            <person name="Russo S."/>
            <person name="Salzberg S.L."/>
            <person name="Sanchez-Gracia A."/>
            <person name="Saranga D.J."/>
            <person name="Sato H."/>
            <person name="Schaeffer S.W."/>
            <person name="Schatz M.C."/>
            <person name="Schlenke T."/>
            <person name="Schwartz R."/>
            <person name="Segarra C."/>
            <person name="Singh R.S."/>
            <person name="Sirot L."/>
            <person name="Sirota M."/>
            <person name="Sisneros N.B."/>
            <person name="Smith C.D."/>
            <person name="Smith T.F."/>
            <person name="Spieth J."/>
            <person name="Stage D.E."/>
            <person name="Stark A."/>
            <person name="Stephan W."/>
            <person name="Strausberg R.L."/>
            <person name="Strempel S."/>
            <person name="Sturgill D."/>
            <person name="Sutton G."/>
            <person name="Sutton G.G."/>
            <person name="Tao W."/>
            <person name="Teichmann S."/>
            <person name="Tobari Y.N."/>
            <person name="Tomimura Y."/>
            <person name="Tsolas J.M."/>
            <person name="Valente V.L."/>
            <person name="Venter E."/>
            <person name="Venter J.C."/>
            <person name="Vicario S."/>
            <person name="Vieira F.G."/>
            <person name="Vilella A.J."/>
            <person name="Villasante A."/>
            <person name="Walenz B."/>
            <person name="Wang J."/>
            <person name="Wasserman M."/>
            <person name="Watts T."/>
            <person name="Wilson D."/>
            <person name="Wilson R.K."/>
            <person name="Wing R.A."/>
            <person name="Wolfner M.F."/>
            <person name="Wong A."/>
            <person name="Wong G.K."/>
            <person name="Wu C.I."/>
            <person name="Wu G."/>
            <person name="Yamamoto D."/>
            <person name="Yang H.P."/>
            <person name="Yang S.P."/>
            <person name="Yorke J.A."/>
            <person name="Yoshida K."/>
            <person name="Zdobnov E."/>
            <person name="Zhang P."/>
            <person name="Zhang Y."/>
            <person name="Zimin A.V."/>
            <person name="Baldwin J."/>
            <person name="Abdouelleil A."/>
            <person name="Abdulkadir J."/>
            <person name="Abebe A."/>
            <person name="Abera B."/>
            <person name="Abreu J."/>
            <person name="Acer S.C."/>
            <person name="Aftuck L."/>
            <person name="Alexander A."/>
            <person name="An P."/>
            <person name="Anderson E."/>
            <person name="Anderson S."/>
            <person name="Arachi H."/>
            <person name="Azer M."/>
            <person name="Bachantsang P."/>
            <person name="Barry A."/>
            <person name="Bayul T."/>
            <person name="Berlin A."/>
            <person name="Bessette D."/>
            <person name="Bloom T."/>
            <person name="Blye J."/>
            <person name="Boguslavskiy L."/>
            <person name="Bonnet C."/>
            <person name="Boukhgalter B."/>
            <person name="Bourzgui I."/>
            <person name="Brown A."/>
            <person name="Cahill P."/>
            <person name="Channer S."/>
            <person name="Cheshatsang Y."/>
            <person name="Chuda L."/>
            <person name="Citroen M."/>
            <person name="Collymore A."/>
            <person name="Cooke P."/>
            <person name="Costello M."/>
            <person name="D'Aco K."/>
            <person name="Daza R."/>
            <person name="De Haan G."/>
            <person name="DeGray S."/>
            <person name="DeMaso C."/>
            <person name="Dhargay N."/>
            <person name="Dooley K."/>
            <person name="Dooley E."/>
            <person name="Doricent M."/>
            <person name="Dorje P."/>
            <person name="Dorjee K."/>
            <person name="Dupes A."/>
            <person name="Elong R."/>
            <person name="Falk J."/>
            <person name="Farina A."/>
            <person name="Faro S."/>
            <person name="Ferguson D."/>
            <person name="Fisher S."/>
            <person name="Foley C.D."/>
            <person name="Franke A."/>
            <person name="Friedrich D."/>
            <person name="Gadbois L."/>
            <person name="Gearin G."/>
            <person name="Gearin C.R."/>
            <person name="Giannoukos G."/>
            <person name="Goode T."/>
            <person name="Graham J."/>
            <person name="Grandbois E."/>
            <person name="Grewal S."/>
            <person name="Gyaltsen K."/>
            <person name="Hafez N."/>
            <person name="Hagos B."/>
            <person name="Hall J."/>
            <person name="Henson C."/>
            <person name="Hollinger A."/>
            <person name="Honan T."/>
            <person name="Huard M.D."/>
            <person name="Hughes L."/>
            <person name="Hurhula B."/>
            <person name="Husby M.E."/>
            <person name="Kamat A."/>
            <person name="Kanga B."/>
            <person name="Kashin S."/>
            <person name="Khazanovich D."/>
            <person name="Kisner P."/>
            <person name="Lance K."/>
            <person name="Lara M."/>
            <person name="Lee W."/>
            <person name="Lennon N."/>
            <person name="Letendre F."/>
            <person name="LeVine R."/>
            <person name="Lipovsky A."/>
            <person name="Liu X."/>
            <person name="Liu J."/>
            <person name="Liu S."/>
            <person name="Lokyitsang T."/>
            <person name="Lokyitsang Y."/>
            <person name="Lubonja R."/>
            <person name="Lui A."/>
            <person name="MacDonald P."/>
            <person name="Magnisalis V."/>
            <person name="Maru K."/>
            <person name="Matthews C."/>
            <person name="McCusker W."/>
            <person name="McDonough S."/>
            <person name="Mehta T."/>
            <person name="Meldrim J."/>
            <person name="Meneus L."/>
            <person name="Mihai O."/>
            <person name="Mihalev A."/>
            <person name="Mihova T."/>
            <person name="Mittelman R."/>
            <person name="Mlenga V."/>
            <person name="Montmayeur A."/>
            <person name="Mulrain L."/>
            <person name="Navidi A."/>
            <person name="Naylor J."/>
            <person name="Negash T."/>
            <person name="Nguyen T."/>
            <person name="Nguyen N."/>
            <person name="Nicol R."/>
            <person name="Norbu C."/>
            <person name="Norbu N."/>
            <person name="Novod N."/>
            <person name="O'Neill B."/>
            <person name="Osman S."/>
            <person name="Markiewicz E."/>
            <person name="Oyono O.L."/>
            <person name="Patti C."/>
            <person name="Phunkhang P."/>
            <person name="Pierre F."/>
            <person name="Priest M."/>
            <person name="Raghuraman S."/>
            <person name="Rege F."/>
            <person name="Reyes R."/>
            <person name="Rise C."/>
            <person name="Rogov P."/>
            <person name="Ross K."/>
            <person name="Ryan E."/>
            <person name="Settipalli S."/>
            <person name="Shea T."/>
            <person name="Sherpa N."/>
            <person name="Shi L."/>
            <person name="Shih D."/>
            <person name="Sparrow T."/>
            <person name="Spaulding J."/>
            <person name="Stalker J."/>
            <person name="Stange-Thomann N."/>
            <person name="Stavropoulos S."/>
            <person name="Stone C."/>
            <person name="Strader C."/>
            <person name="Tesfaye S."/>
            <person name="Thomson T."/>
            <person name="Thoulutsang Y."/>
            <person name="Thoulutsang D."/>
            <person name="Topham K."/>
            <person name="Topping I."/>
            <person name="Tsamla T."/>
            <person name="Vassiliev H."/>
            <person name="Vo A."/>
            <person name="Wangchuk T."/>
            <person name="Wangdi T."/>
            <person name="Weiand M."/>
            <person name="Wilkinson J."/>
            <person name="Wilson A."/>
            <person name="Yadav S."/>
            <person name="Young G."/>
            <person name="Yu Q."/>
            <person name="Zembek L."/>
            <person name="Zhong D."/>
            <person name="Zimmer A."/>
            <person name="Zwirko Z."/>
            <person name="Jaffe D.B."/>
            <person name="Alvarez P."/>
            <person name="Brockman W."/>
            <person name="Butler J."/>
            <person name="Chin C."/>
            <person name="Gnerre S."/>
            <person name="Grabherr M."/>
            <person name="Kleber M."/>
            <person name="Mauceli E."/>
            <person name="MacCallum I."/>
        </authorList>
    </citation>
    <scope>NUCLEOTIDE SEQUENCE [LARGE SCALE GENOMIC DNA]</scope>
    <source>
        <strain evidence="2">TSC#14024-0371.13</strain>
        <strain evidence="4">Tucson 14024-0371.13</strain>
    </source>
</reference>
<reference evidence="2" key="2">
    <citation type="journal article" date="2008" name="Bioinformatics">
        <title>Assembly reconciliation.</title>
        <authorList>
            <person name="Zimin A.V."/>
            <person name="Smith D.R."/>
            <person name="Sutton G."/>
            <person name="Yorke J.A."/>
        </authorList>
    </citation>
    <scope>NUCLEOTIDE SEQUENCE</scope>
    <source>
        <strain evidence="2">TSC#14024-0371.13</strain>
    </source>
</reference>
<dbReference type="OMA" id="MGVYDCS"/>
<dbReference type="Proteomes" id="UP000007801">
    <property type="component" value="Unassembled WGS sequence"/>
</dbReference>
<dbReference type="EMBL" id="CH902625">
    <property type="protein sequence ID" value="EDV35105.1"/>
    <property type="molecule type" value="Genomic_DNA"/>
</dbReference>
<feature type="compositionally biased region" description="Polar residues" evidence="1">
    <location>
        <begin position="43"/>
        <end position="53"/>
    </location>
</feature>
<evidence type="ECO:0000256" key="1">
    <source>
        <dbReference type="SAM" id="MobiDB-lite"/>
    </source>
</evidence>
<sequence length="116" mass="13420">MDSAKDIYPKDSFYWKMLQICPKCVSGNELCEECDDYFDPETTLMTSSESGSNDSEKGSDRNYSSDSEKEVDDLEDPEMGVYDCSILYKMLVQELEDPEMEVYDCSILYKRNDDSF</sequence>
<name>B3MVW0_DROAN</name>
<reference evidence="2" key="3">
    <citation type="submission" date="2015-10" db="EMBL/GenBank/DDBJ databases">
        <authorList>
            <consortium name="FlyBase"/>
        </authorList>
    </citation>
    <scope>NUCLEOTIDE SEQUENCE</scope>
    <source>
        <strain evidence="2">TSC#14024-0371.13</strain>
    </source>
</reference>
<evidence type="ECO:0000313" key="2">
    <source>
        <dbReference type="EMBL" id="EDV35105.1"/>
    </source>
</evidence>
<dbReference type="KEGG" id="dan:6505234"/>